<dbReference type="RefSeq" id="WP_210682225.1">
    <property type="nucleotide sequence ID" value="NZ_JAGMWN010000005.1"/>
</dbReference>
<sequence length="330" mass="35974">METIPDIARHGRGAGSGRSGLLAFAVFSLMLAGPVGARADTAVDTDAALPKTLPGAPIEVPLDRGLRLEYEAYFGGMHIGSARAALERRADRYHLSGEARARGLLDWFSEWRGRAESRGTLARRTAESDGQAAHRPPLIPKPAQHRNRGEWQGDPRWAILEYDADGDFESRRASRPDEDDDFTPIPVGATDGTVDPMSAIVALSEMLASGGTCEATLRLFDGRRRYDVRVSDGGTTQFARNDYTIYAGEARACRLEIERIGGFRAEQSKYSETARDRTVWVGRPIADAPPVPVRAEVETAFGRLVIHLVGAYAGAERIALDPGRDIMAEE</sequence>
<gene>
    <name evidence="2" type="ORF">KAJ83_11490</name>
</gene>
<accession>A0A8J7S6G1</accession>
<dbReference type="InterPro" id="IPR021457">
    <property type="entry name" value="DUF3108"/>
</dbReference>
<feature type="region of interest" description="Disordered" evidence="1">
    <location>
        <begin position="118"/>
        <end position="150"/>
    </location>
</feature>
<keyword evidence="3" id="KW-1185">Reference proteome</keyword>
<dbReference type="EMBL" id="JAGMWN010000005">
    <property type="protein sequence ID" value="MBP5857634.1"/>
    <property type="molecule type" value="Genomic_DNA"/>
</dbReference>
<comment type="caution">
    <text evidence="2">The sequence shown here is derived from an EMBL/GenBank/DDBJ whole genome shotgun (WGS) entry which is preliminary data.</text>
</comment>
<dbReference type="Pfam" id="PF11306">
    <property type="entry name" value="DUF3108"/>
    <property type="match status" value="1"/>
</dbReference>
<proteinExistence type="predicted"/>
<dbReference type="AlphaFoldDB" id="A0A8J7S6G1"/>
<evidence type="ECO:0000313" key="2">
    <source>
        <dbReference type="EMBL" id="MBP5857634.1"/>
    </source>
</evidence>
<reference evidence="2" key="1">
    <citation type="submission" date="2021-04" db="EMBL/GenBank/DDBJ databases">
        <authorList>
            <person name="Zhang D.-C."/>
        </authorList>
    </citation>
    <scope>NUCLEOTIDE SEQUENCE</scope>
    <source>
        <strain evidence="2">CGMCC 1.15697</strain>
    </source>
</reference>
<feature type="region of interest" description="Disordered" evidence="1">
    <location>
        <begin position="169"/>
        <end position="190"/>
    </location>
</feature>
<organism evidence="2 3">
    <name type="scientific">Marivibrio halodurans</name>
    <dbReference type="NCBI Taxonomy" id="2039722"/>
    <lineage>
        <taxon>Bacteria</taxon>
        <taxon>Pseudomonadati</taxon>
        <taxon>Pseudomonadota</taxon>
        <taxon>Alphaproteobacteria</taxon>
        <taxon>Rhodospirillales</taxon>
        <taxon>Rhodospirillaceae</taxon>
        <taxon>Marivibrio</taxon>
    </lineage>
</organism>
<protein>
    <submittedName>
        <fullName evidence="2">DUF3108 domain-containing protein</fullName>
    </submittedName>
</protein>
<name>A0A8J7S6G1_9PROT</name>
<evidence type="ECO:0000313" key="3">
    <source>
        <dbReference type="Proteomes" id="UP000672602"/>
    </source>
</evidence>
<evidence type="ECO:0000256" key="1">
    <source>
        <dbReference type="SAM" id="MobiDB-lite"/>
    </source>
</evidence>
<dbReference type="Proteomes" id="UP000672602">
    <property type="component" value="Unassembled WGS sequence"/>
</dbReference>